<evidence type="ECO:0000313" key="2">
    <source>
        <dbReference type="EMBL" id="QCQ84959.1"/>
    </source>
</evidence>
<proteinExistence type="predicted"/>
<evidence type="ECO:0000256" key="1">
    <source>
        <dbReference type="SAM" id="MobiDB-lite"/>
    </source>
</evidence>
<protein>
    <submittedName>
        <fullName evidence="2">DNA pilot protein</fullName>
    </submittedName>
</protein>
<feature type="compositionally biased region" description="Low complexity" evidence="1">
    <location>
        <begin position="117"/>
        <end position="133"/>
    </location>
</feature>
<feature type="region of interest" description="Disordered" evidence="1">
    <location>
        <begin position="109"/>
        <end position="135"/>
    </location>
</feature>
<organism evidence="2">
    <name type="scientific">Blackfly microvirus SF02</name>
    <dbReference type="NCBI Taxonomy" id="2576452"/>
    <lineage>
        <taxon>Viruses</taxon>
        <taxon>Monodnaviria</taxon>
        <taxon>Sangervirae</taxon>
        <taxon>Phixviricota</taxon>
        <taxon>Malgrandaviricetes</taxon>
        <taxon>Petitvirales</taxon>
        <taxon>Microviridae</taxon>
        <taxon>Microvirus</taxon>
    </lineage>
</organism>
<dbReference type="Proteomes" id="UP000324307">
    <property type="component" value="Segment"/>
</dbReference>
<feature type="region of interest" description="Disordered" evidence="1">
    <location>
        <begin position="252"/>
        <end position="287"/>
    </location>
</feature>
<sequence>MYLNKFICNIFGVDDMLIGAGITAAGGIFNNVLAGQRQEDAQDYNTLAATIASARNMDEAARNRGFQADQATINRDWQEQQTSTAYQRAVADMKSAGLNPILAYQRGGASSGGGAQASGSQGSAPTSSTTAAPVHDIVGPAVSTALQMRRMAYEIENMKATNENIQANTGQAMSSARVNDQVAKKTEAETLIRAQELAPAKKAAIEADLERQNLESGPGAVAKRIGHAAKLVQPVFDTANSAVSIAKPFRSFDMPSTETTKSGSSWKDMTGGNHYQDTTFTRRWPGK</sequence>
<name>A0A4P8PKM8_9VIRU</name>
<feature type="compositionally biased region" description="Polar residues" evidence="1">
    <location>
        <begin position="254"/>
        <end position="281"/>
    </location>
</feature>
<reference evidence="2" key="1">
    <citation type="submission" date="2018-12" db="EMBL/GenBank/DDBJ databases">
        <title>Singled stranded DNA viruses identified in blackflies (Austrosimulium ungulatum) sampled in New Zealand.</title>
        <authorList>
            <person name="Kraberger S."/>
            <person name="Fontenele R.S."/>
            <person name="Schmidlin K."/>
            <person name="Walters M."/>
            <person name="Varsani A."/>
        </authorList>
    </citation>
    <scope>NUCLEOTIDE SEQUENCE [LARGE SCALE GENOMIC DNA]</scope>
    <source>
        <strain evidence="2">137</strain>
    </source>
</reference>
<dbReference type="EMBL" id="MK249198">
    <property type="protein sequence ID" value="QCQ84959.1"/>
    <property type="molecule type" value="Genomic_DNA"/>
</dbReference>
<accession>A0A4P8PKM8</accession>